<evidence type="ECO:0000313" key="2">
    <source>
        <dbReference type="EMBL" id="ODM96641.1"/>
    </source>
</evidence>
<dbReference type="AlphaFoldDB" id="A0A1D2MUQ0"/>
<feature type="signal peptide" evidence="1">
    <location>
        <begin position="1"/>
        <end position="21"/>
    </location>
</feature>
<keyword evidence="2" id="KW-0378">Hydrolase</keyword>
<dbReference type="GO" id="GO:0006508">
    <property type="term" value="P:proteolysis"/>
    <property type="evidence" value="ECO:0007669"/>
    <property type="project" value="UniProtKB-KW"/>
</dbReference>
<keyword evidence="1" id="KW-0732">Signal</keyword>
<dbReference type="Proteomes" id="UP000094527">
    <property type="component" value="Unassembled WGS sequence"/>
</dbReference>
<name>A0A1D2MUQ0_ORCCI</name>
<reference evidence="2 3" key="1">
    <citation type="journal article" date="2016" name="Genome Biol. Evol.">
        <title>Gene Family Evolution Reflects Adaptation to Soil Environmental Stressors in the Genome of the Collembolan Orchesella cincta.</title>
        <authorList>
            <person name="Faddeeva-Vakhrusheva A."/>
            <person name="Derks M.F."/>
            <person name="Anvar S.Y."/>
            <person name="Agamennone V."/>
            <person name="Suring W."/>
            <person name="Smit S."/>
            <person name="van Straalen N.M."/>
            <person name="Roelofs D."/>
        </authorList>
    </citation>
    <scope>NUCLEOTIDE SEQUENCE [LARGE SCALE GENOMIC DNA]</scope>
    <source>
        <tissue evidence="2">Mixed pool</tissue>
    </source>
</reference>
<evidence type="ECO:0000313" key="3">
    <source>
        <dbReference type="Proteomes" id="UP000094527"/>
    </source>
</evidence>
<keyword evidence="3" id="KW-1185">Reference proteome</keyword>
<dbReference type="GO" id="GO:0008233">
    <property type="term" value="F:peptidase activity"/>
    <property type="evidence" value="ECO:0007669"/>
    <property type="project" value="UniProtKB-KW"/>
</dbReference>
<evidence type="ECO:0000256" key="1">
    <source>
        <dbReference type="SAM" id="SignalP"/>
    </source>
</evidence>
<gene>
    <name evidence="2" type="ORF">Ocin01_10040</name>
</gene>
<dbReference type="EMBL" id="LJIJ01000519">
    <property type="protein sequence ID" value="ODM96641.1"/>
    <property type="molecule type" value="Genomic_DNA"/>
</dbReference>
<comment type="caution">
    <text evidence="2">The sequence shown here is derived from an EMBL/GenBank/DDBJ whole genome shotgun (WGS) entry which is preliminary data.</text>
</comment>
<dbReference type="OrthoDB" id="8293118at2759"/>
<organism evidence="2 3">
    <name type="scientific">Orchesella cincta</name>
    <name type="common">Springtail</name>
    <name type="synonym">Podura cincta</name>
    <dbReference type="NCBI Taxonomy" id="48709"/>
    <lineage>
        <taxon>Eukaryota</taxon>
        <taxon>Metazoa</taxon>
        <taxon>Ecdysozoa</taxon>
        <taxon>Arthropoda</taxon>
        <taxon>Hexapoda</taxon>
        <taxon>Collembola</taxon>
        <taxon>Entomobryomorpha</taxon>
        <taxon>Entomobryoidea</taxon>
        <taxon>Orchesellidae</taxon>
        <taxon>Orchesellinae</taxon>
        <taxon>Orchesella</taxon>
    </lineage>
</organism>
<proteinExistence type="predicted"/>
<keyword evidence="2" id="KW-0645">Protease</keyword>
<feature type="chain" id="PRO_5008904591" evidence="1">
    <location>
        <begin position="22"/>
        <end position="171"/>
    </location>
</feature>
<protein>
    <submittedName>
        <fullName evidence="2">Vacuolar membrane protease</fullName>
    </submittedName>
</protein>
<accession>A0A1D2MUQ0</accession>
<sequence length="171" mass="18585">MKNFIFVVFLIFSVIIASSSSTNSLGVRRIEITQVDEGAPASTLPIVRGTRYCGGPGQAVSWRYETCDGEGICQVPGDDNLQRAVEFEFIPSQDVSSLGVRFVYVNDGATTIFHDKPIADSSVQGGVRYILNAMGGPRHDVKGKTITLQIIIYRVETGDAEVCSEADFMIV</sequence>